<dbReference type="SUPFAM" id="SSF46894">
    <property type="entry name" value="C-terminal effector domain of the bipartite response regulators"/>
    <property type="match status" value="1"/>
</dbReference>
<dbReference type="OrthoDB" id="105971at2"/>
<protein>
    <submittedName>
        <fullName evidence="4">Transcriptional regulator</fullName>
    </submittedName>
</protein>
<keyword evidence="1 2" id="KW-0238">DNA-binding</keyword>
<feature type="domain" description="OmpR/PhoB-type" evidence="3">
    <location>
        <begin position="6"/>
        <end position="104"/>
    </location>
</feature>
<dbReference type="SMART" id="SM00862">
    <property type="entry name" value="Trans_reg_C"/>
    <property type="match status" value="1"/>
</dbReference>
<evidence type="ECO:0000313" key="5">
    <source>
        <dbReference type="Proteomes" id="UP000444185"/>
    </source>
</evidence>
<comment type="caution">
    <text evidence="4">The sequence shown here is derived from an EMBL/GenBank/DDBJ whole genome shotgun (WGS) entry which is preliminary data.</text>
</comment>
<dbReference type="Pfam" id="PF00486">
    <property type="entry name" value="Trans_reg_C"/>
    <property type="match status" value="1"/>
</dbReference>
<dbReference type="InterPro" id="IPR036388">
    <property type="entry name" value="WH-like_DNA-bd_sf"/>
</dbReference>
<dbReference type="InterPro" id="IPR011990">
    <property type="entry name" value="TPR-like_helical_dom_sf"/>
</dbReference>
<proteinExistence type="predicted"/>
<dbReference type="SUPFAM" id="SSF48452">
    <property type="entry name" value="TPR-like"/>
    <property type="match status" value="1"/>
</dbReference>
<sequence length="526" mass="57780">MDGPIPRVVSFGSFELDSHGFELRRDGERVHVEPQVLSLLLLLAQNSDRMVSKDEIIDAVWDGRIVSESAVAARVKAARKAVGDNGKAQSVIRTIHGRGFRFVASVEQSHASTLPAAAIAPEPVQTTDAVRDFRPSIAVLPFELTGERGSHDIVADALPADIIMDLARINWLFVIARGSSFRFRGADSDPIAVGRALKVNYCLTGAIERAGRTVTVQVALVDTRDGRSIWSERYSGPVEDLQGLRPEIERGVIESVLVRIPQNEVRHARGLPTADLDAWASFHLGVDHMYRFNPQDNASASHLFKVALERDPYFSRAMAGLSFTHFQSAFMAYEDDTERHVEQARLLAQKAVETDRLDPFGHFSLGRCSWLEGRLDDSIAWFDSATSLSPSFAQGIYNRGLVATIAGKAEQADRDLALALELSPLDPMAYAMISSRALTHLQFGDIGKAAEFGERAALTPGAHKHIKLIAAVTAHLAGDKDKAAEWLAHTLRDDPDLSTESFFRAFPFPEDAPRETLERAMRALGI</sequence>
<dbReference type="GO" id="GO:0006355">
    <property type="term" value="P:regulation of DNA-templated transcription"/>
    <property type="evidence" value="ECO:0007669"/>
    <property type="project" value="InterPro"/>
</dbReference>
<dbReference type="InterPro" id="IPR001867">
    <property type="entry name" value="OmpR/PhoB-type_DNA-bd"/>
</dbReference>
<keyword evidence="5" id="KW-1185">Reference proteome</keyword>
<dbReference type="Gene3D" id="3.40.50.10070">
    <property type="entry name" value="TolB, N-terminal domain"/>
    <property type="match status" value="1"/>
</dbReference>
<dbReference type="GO" id="GO:0000160">
    <property type="term" value="P:phosphorelay signal transduction system"/>
    <property type="evidence" value="ECO:0007669"/>
    <property type="project" value="InterPro"/>
</dbReference>
<dbReference type="InterPro" id="IPR016032">
    <property type="entry name" value="Sig_transdc_resp-reg_C-effctor"/>
</dbReference>
<evidence type="ECO:0000256" key="2">
    <source>
        <dbReference type="PROSITE-ProRule" id="PRU01091"/>
    </source>
</evidence>
<name>A0A844XYA1_9SPHN</name>
<evidence type="ECO:0000313" key="4">
    <source>
        <dbReference type="EMBL" id="MXO50083.1"/>
    </source>
</evidence>
<dbReference type="Proteomes" id="UP000444185">
    <property type="component" value="Unassembled WGS sequence"/>
</dbReference>
<dbReference type="SMART" id="SM00028">
    <property type="entry name" value="TPR"/>
    <property type="match status" value="2"/>
</dbReference>
<gene>
    <name evidence="4" type="ORF">GRI42_02045</name>
</gene>
<evidence type="ECO:0000256" key="1">
    <source>
        <dbReference type="ARBA" id="ARBA00023125"/>
    </source>
</evidence>
<reference evidence="4 5" key="1">
    <citation type="submission" date="2019-12" db="EMBL/GenBank/DDBJ databases">
        <title>Genomic-based taxomic classification of the family Erythrobacteraceae.</title>
        <authorList>
            <person name="Xu L."/>
        </authorList>
    </citation>
    <scope>NUCLEOTIDE SEQUENCE [LARGE SCALE GENOMIC DNA]</scope>
    <source>
        <strain evidence="4 5">DSM 16225</strain>
    </source>
</reference>
<dbReference type="RefSeq" id="WP_160606397.1">
    <property type="nucleotide sequence ID" value="NZ_WTYF01000003.1"/>
</dbReference>
<dbReference type="AlphaFoldDB" id="A0A844XYA1"/>
<dbReference type="Gene3D" id="1.10.10.10">
    <property type="entry name" value="Winged helix-like DNA-binding domain superfamily/Winged helix DNA-binding domain"/>
    <property type="match status" value="1"/>
</dbReference>
<dbReference type="GO" id="GO:0003677">
    <property type="term" value="F:DNA binding"/>
    <property type="evidence" value="ECO:0007669"/>
    <property type="project" value="UniProtKB-UniRule"/>
</dbReference>
<feature type="DNA-binding region" description="OmpR/PhoB-type" evidence="2">
    <location>
        <begin position="6"/>
        <end position="104"/>
    </location>
</feature>
<dbReference type="PROSITE" id="PS51755">
    <property type="entry name" value="OMPR_PHOB"/>
    <property type="match status" value="1"/>
</dbReference>
<organism evidence="4 5">
    <name type="scientific">Qipengyuania gaetbuli</name>
    <dbReference type="NCBI Taxonomy" id="266952"/>
    <lineage>
        <taxon>Bacteria</taxon>
        <taxon>Pseudomonadati</taxon>
        <taxon>Pseudomonadota</taxon>
        <taxon>Alphaproteobacteria</taxon>
        <taxon>Sphingomonadales</taxon>
        <taxon>Erythrobacteraceae</taxon>
        <taxon>Qipengyuania</taxon>
    </lineage>
</organism>
<evidence type="ECO:0000259" key="3">
    <source>
        <dbReference type="PROSITE" id="PS51755"/>
    </source>
</evidence>
<dbReference type="Pfam" id="PF13432">
    <property type="entry name" value="TPR_16"/>
    <property type="match status" value="1"/>
</dbReference>
<dbReference type="EMBL" id="WTYF01000003">
    <property type="protein sequence ID" value="MXO50083.1"/>
    <property type="molecule type" value="Genomic_DNA"/>
</dbReference>
<accession>A0A844XYA1</accession>
<dbReference type="Gene3D" id="1.25.40.10">
    <property type="entry name" value="Tetratricopeptide repeat domain"/>
    <property type="match status" value="1"/>
</dbReference>
<dbReference type="InterPro" id="IPR019734">
    <property type="entry name" value="TPR_rpt"/>
</dbReference>
<dbReference type="SUPFAM" id="SSF52964">
    <property type="entry name" value="TolB, N-terminal domain"/>
    <property type="match status" value="1"/>
</dbReference>